<evidence type="ECO:0000256" key="5">
    <source>
        <dbReference type="ARBA" id="ARBA00023136"/>
    </source>
</evidence>
<feature type="domain" description="SSD" evidence="7">
    <location>
        <begin position="338"/>
        <end position="432"/>
    </location>
</feature>
<evidence type="ECO:0000256" key="4">
    <source>
        <dbReference type="ARBA" id="ARBA00022989"/>
    </source>
</evidence>
<evidence type="ECO:0000256" key="6">
    <source>
        <dbReference type="SAM" id="Phobius"/>
    </source>
</evidence>
<dbReference type="NCBIfam" id="TIGR03480">
    <property type="entry name" value="HpnN"/>
    <property type="match status" value="1"/>
</dbReference>
<gene>
    <name evidence="8" type="ORF">LMTR13_12505</name>
</gene>
<dbReference type="PROSITE" id="PS50156">
    <property type="entry name" value="SSD"/>
    <property type="match status" value="1"/>
</dbReference>
<sequence length="887" mass="94566">MSEVRKTSWFERVGQTLVRASVTIAFRRKWLVVSAALIAAGLGGYAATGLKVSTKTQDILSTDLSFFQIERRYRAAFPQRDPIIVVIDADNSTKARAAAMSLAERLKLHQGLFESVEVPGESAFFHRNALLFLPADRLTAAANELAQSRPVLSIFAQDPSLRGLAKFMELVPSSVSVGRASQDLANTINELAETAAASAEGRHSSMIWSTLFGFDAGAKSNRALVLVEPIVSEPSILGSQPALEQVNTDIASIARDYPEVTMHVTGFPVLRQQELNEVFSGAAYASVLSFALVSLSLLLIRSWRIVIALVVTLVIGSIITTGLAAVSVGRLNLISSAFLVLFFGLGVDFGTHFGLRYLEESRTGAPFRDAITRAGCGEAPAISLSALCASIGFLSFVPTSYVGLAEFGVISTLGIVVGVVLTFTLLPALMAITPPKPQARAGLQINIGNQIRRHHRGILLVATVATIAAAFVARGIRLDVNPLNLQNPQTEAVQTYRDLAKNPSTSPYALNTIAASRDAARNLASELGRIKGVAQVRTIDAFVPENQPEKLKIIREAARRLGPVLQSPVRRPDLSEGELQQAFTNLRGKASAIVSSGPSDALTVDAARRLTAALDRFADLRSVGPAALGQLDAALTGTLPRQIRNLQAMVSVSQPVTIDDIPADLRRQWITPDGRARIQILPTSEITDTVTLESFARQVQSVAPEATGVPVDVTEAGAAVSRAFLQAIAYTVVAVAIVIFVVRRSVVDLLLVLAPLGLASLWTVAGATLLGLPFNFANVIVIPLLLGLGVASSVHMVVRAREAPRGAIGDILQTSTPLAVFVAQLNTAAAFATLAVAEHRGLFSMGVLLGLSILFVLIASLIVLPAAMVLWDHLRVRRDETRARPST</sequence>
<evidence type="ECO:0000313" key="9">
    <source>
        <dbReference type="Proteomes" id="UP000092839"/>
    </source>
</evidence>
<feature type="transmembrane region" description="Helical" evidence="6">
    <location>
        <begin position="334"/>
        <end position="358"/>
    </location>
</feature>
<dbReference type="Proteomes" id="UP000092839">
    <property type="component" value="Chromosome"/>
</dbReference>
<dbReference type="AlphaFoldDB" id="A0A1B1UDN6"/>
<evidence type="ECO:0000256" key="3">
    <source>
        <dbReference type="ARBA" id="ARBA00022692"/>
    </source>
</evidence>
<feature type="transmembrane region" description="Helical" evidence="6">
    <location>
        <begin position="749"/>
        <end position="770"/>
    </location>
</feature>
<comment type="subcellular location">
    <subcellularLocation>
        <location evidence="1">Cell membrane</location>
        <topology evidence="1">Multi-pass membrane protein</topology>
    </subcellularLocation>
</comment>
<protein>
    <recommendedName>
        <fullName evidence="7">SSD domain-containing protein</fullName>
    </recommendedName>
</protein>
<dbReference type="OrthoDB" id="7518665at2"/>
<dbReference type="PANTHER" id="PTHR33406">
    <property type="entry name" value="MEMBRANE PROTEIN MJ1562-RELATED"/>
    <property type="match status" value="1"/>
</dbReference>
<name>A0A1B1UDN6_9BRAD</name>
<keyword evidence="5 6" id="KW-0472">Membrane</keyword>
<keyword evidence="9" id="KW-1185">Reference proteome</keyword>
<keyword evidence="2" id="KW-1003">Cell membrane</keyword>
<evidence type="ECO:0000313" key="8">
    <source>
        <dbReference type="EMBL" id="ANW00874.1"/>
    </source>
</evidence>
<dbReference type="RefSeq" id="WP_065728145.1">
    <property type="nucleotide sequence ID" value="NZ_CP016428.1"/>
</dbReference>
<evidence type="ECO:0000256" key="1">
    <source>
        <dbReference type="ARBA" id="ARBA00004651"/>
    </source>
</evidence>
<feature type="transmembrane region" description="Helical" evidence="6">
    <location>
        <begin position="843"/>
        <end position="871"/>
    </location>
</feature>
<feature type="transmembrane region" description="Helical" evidence="6">
    <location>
        <begin position="457"/>
        <end position="476"/>
    </location>
</feature>
<feature type="transmembrane region" description="Helical" evidence="6">
    <location>
        <begin position="409"/>
        <end position="432"/>
    </location>
</feature>
<dbReference type="STRING" id="1274631.LMTR13_12505"/>
<dbReference type="SUPFAM" id="SSF82866">
    <property type="entry name" value="Multidrug efflux transporter AcrB transmembrane domain"/>
    <property type="match status" value="2"/>
</dbReference>
<feature type="transmembrane region" description="Helical" evidence="6">
    <location>
        <begin position="379"/>
        <end position="397"/>
    </location>
</feature>
<dbReference type="InterPro" id="IPR000731">
    <property type="entry name" value="SSD"/>
</dbReference>
<accession>A0A1B1UDN6</accession>
<dbReference type="KEGG" id="bic:LMTR13_12505"/>
<evidence type="ECO:0000256" key="2">
    <source>
        <dbReference type="ARBA" id="ARBA00022475"/>
    </source>
</evidence>
<reference evidence="8 9" key="1">
    <citation type="submission" date="2016-07" db="EMBL/GenBank/DDBJ databases">
        <title>Complete genome sequence of Bradyrhizobium icense LMTR 13T, a potential inoculant strain isolated from lima bean (Phaseolus lunatus) in Peru.</title>
        <authorList>
            <person name="Ormeno-Orrillo E."/>
            <person name="Duran D."/>
            <person name="Rogel M.A."/>
            <person name="Rey L."/>
            <person name="Imperial J."/>
            <person name="Ruiz-Argueso T."/>
            <person name="Martinez-Romero E."/>
        </authorList>
    </citation>
    <scope>NUCLEOTIDE SEQUENCE [LARGE SCALE GENOMIC DNA]</scope>
    <source>
        <strain evidence="8 9">LMTR 13</strain>
    </source>
</reference>
<feature type="transmembrane region" description="Helical" evidence="6">
    <location>
        <begin position="776"/>
        <end position="798"/>
    </location>
</feature>
<dbReference type="InterPro" id="IPR004869">
    <property type="entry name" value="MMPL_dom"/>
</dbReference>
<dbReference type="Pfam" id="PF03176">
    <property type="entry name" value="MMPL"/>
    <property type="match status" value="2"/>
</dbReference>
<feature type="transmembrane region" description="Helical" evidence="6">
    <location>
        <begin position="723"/>
        <end position="742"/>
    </location>
</feature>
<feature type="transmembrane region" description="Helical" evidence="6">
    <location>
        <begin position="818"/>
        <end position="837"/>
    </location>
</feature>
<keyword evidence="3 6" id="KW-0812">Transmembrane</keyword>
<dbReference type="PANTHER" id="PTHR33406:SF13">
    <property type="entry name" value="MEMBRANE PROTEIN YDFJ"/>
    <property type="match status" value="1"/>
</dbReference>
<organism evidence="8 9">
    <name type="scientific">Bradyrhizobium icense</name>
    <dbReference type="NCBI Taxonomy" id="1274631"/>
    <lineage>
        <taxon>Bacteria</taxon>
        <taxon>Pseudomonadati</taxon>
        <taxon>Pseudomonadota</taxon>
        <taxon>Alphaproteobacteria</taxon>
        <taxon>Hyphomicrobiales</taxon>
        <taxon>Nitrobacteraceae</taxon>
        <taxon>Bradyrhizobium</taxon>
    </lineage>
</organism>
<dbReference type="InterPro" id="IPR050545">
    <property type="entry name" value="Mycobact_MmpL"/>
</dbReference>
<feature type="transmembrane region" description="Helical" evidence="6">
    <location>
        <begin position="306"/>
        <end position="328"/>
    </location>
</feature>
<dbReference type="EMBL" id="CP016428">
    <property type="protein sequence ID" value="ANW00874.1"/>
    <property type="molecule type" value="Genomic_DNA"/>
</dbReference>
<keyword evidence="4 6" id="KW-1133">Transmembrane helix</keyword>
<dbReference type="Gene3D" id="1.20.1640.10">
    <property type="entry name" value="Multidrug efflux transporter AcrB transmembrane domain"/>
    <property type="match status" value="2"/>
</dbReference>
<feature type="transmembrane region" description="Helical" evidence="6">
    <location>
        <begin position="278"/>
        <end position="299"/>
    </location>
</feature>
<dbReference type="InterPro" id="IPR017841">
    <property type="entry name" value="Hopanoid_biosynth_HpnN"/>
</dbReference>
<evidence type="ECO:0000259" key="7">
    <source>
        <dbReference type="PROSITE" id="PS50156"/>
    </source>
</evidence>
<proteinExistence type="predicted"/>
<dbReference type="GO" id="GO:0005886">
    <property type="term" value="C:plasma membrane"/>
    <property type="evidence" value="ECO:0007669"/>
    <property type="project" value="UniProtKB-SubCell"/>
</dbReference>